<gene>
    <name evidence="10" type="ORF">A3770_04p30770</name>
</gene>
<dbReference type="GO" id="GO:0005789">
    <property type="term" value="C:endoplasmic reticulum membrane"/>
    <property type="evidence" value="ECO:0007669"/>
    <property type="project" value="UniProtKB-SubCell"/>
</dbReference>
<proteinExistence type="inferred from homology"/>
<evidence type="ECO:0000256" key="9">
    <source>
        <dbReference type="SAM" id="Phobius"/>
    </source>
</evidence>
<keyword evidence="4 9" id="KW-0812">Transmembrane</keyword>
<keyword evidence="11" id="KW-1185">Reference proteome</keyword>
<comment type="subcellular location">
    <subcellularLocation>
        <location evidence="1">Endoplasmic reticulum membrane</location>
        <topology evidence="1">Multi-pass membrane protein</topology>
    </subcellularLocation>
</comment>
<evidence type="ECO:0000256" key="6">
    <source>
        <dbReference type="ARBA" id="ARBA00022989"/>
    </source>
</evidence>
<evidence type="ECO:0000256" key="4">
    <source>
        <dbReference type="ARBA" id="ARBA00022692"/>
    </source>
</evidence>
<dbReference type="Pfam" id="PF06417">
    <property type="entry name" value="EMC4"/>
    <property type="match status" value="1"/>
</dbReference>
<evidence type="ECO:0000256" key="3">
    <source>
        <dbReference type="ARBA" id="ARBA00020820"/>
    </source>
</evidence>
<evidence type="ECO:0000256" key="2">
    <source>
        <dbReference type="ARBA" id="ARBA00007715"/>
    </source>
</evidence>
<dbReference type="Proteomes" id="UP000316726">
    <property type="component" value="Chromosome 4"/>
</dbReference>
<dbReference type="STRING" id="1764295.A0A5B8MJG9"/>
<dbReference type="InterPro" id="IPR009445">
    <property type="entry name" value="TMEM85/Emc4"/>
</dbReference>
<protein>
    <recommendedName>
        <fullName evidence="3">ER membrane protein complex subunit 4</fullName>
    </recommendedName>
</protein>
<feature type="transmembrane region" description="Helical" evidence="9">
    <location>
        <begin position="96"/>
        <end position="116"/>
    </location>
</feature>
<feature type="transmembrane region" description="Helical" evidence="9">
    <location>
        <begin position="136"/>
        <end position="155"/>
    </location>
</feature>
<evidence type="ECO:0000256" key="5">
    <source>
        <dbReference type="ARBA" id="ARBA00022824"/>
    </source>
</evidence>
<keyword evidence="6 9" id="KW-1133">Transmembrane helix</keyword>
<comment type="similarity">
    <text evidence="2">Belongs to the EMC4 family.</text>
</comment>
<evidence type="ECO:0000313" key="10">
    <source>
        <dbReference type="EMBL" id="QDZ20559.1"/>
    </source>
</evidence>
<dbReference type="EMBL" id="CP031037">
    <property type="protein sequence ID" value="QDZ20559.1"/>
    <property type="molecule type" value="Genomic_DNA"/>
</dbReference>
<keyword evidence="5" id="KW-0256">Endoplasmic reticulum</keyword>
<dbReference type="AlphaFoldDB" id="A0A5B8MJG9"/>
<evidence type="ECO:0000256" key="7">
    <source>
        <dbReference type="ARBA" id="ARBA00023136"/>
    </source>
</evidence>
<feature type="region of interest" description="Disordered" evidence="8">
    <location>
        <begin position="1"/>
        <end position="21"/>
    </location>
</feature>
<organism evidence="10 11">
    <name type="scientific">Chloropicon primus</name>
    <dbReference type="NCBI Taxonomy" id="1764295"/>
    <lineage>
        <taxon>Eukaryota</taxon>
        <taxon>Viridiplantae</taxon>
        <taxon>Chlorophyta</taxon>
        <taxon>Chloropicophyceae</taxon>
        <taxon>Chloropicales</taxon>
        <taxon>Chloropicaceae</taxon>
        <taxon>Chloropicon</taxon>
    </lineage>
</organism>
<accession>A0A5B8MJG9</accession>
<dbReference type="OrthoDB" id="369569at2759"/>
<keyword evidence="7 9" id="KW-0472">Membrane</keyword>
<reference evidence="10 11" key="1">
    <citation type="submission" date="2018-07" db="EMBL/GenBank/DDBJ databases">
        <title>The complete nuclear genome of the prasinophyte Chloropicon primus (CCMP1205).</title>
        <authorList>
            <person name="Pombert J.-F."/>
            <person name="Otis C."/>
            <person name="Turmel M."/>
            <person name="Lemieux C."/>
        </authorList>
    </citation>
    <scope>NUCLEOTIDE SEQUENCE [LARGE SCALE GENOMIC DNA]</scope>
    <source>
        <strain evidence="10 11">CCMP1205</strain>
    </source>
</reference>
<evidence type="ECO:0000256" key="1">
    <source>
        <dbReference type="ARBA" id="ARBA00004477"/>
    </source>
</evidence>
<dbReference type="PANTHER" id="PTHR19315">
    <property type="entry name" value="ER MEMBRANE PROTEIN COMPLEX SUBUNIT 4"/>
    <property type="match status" value="1"/>
</dbReference>
<evidence type="ECO:0000313" key="11">
    <source>
        <dbReference type="Proteomes" id="UP000316726"/>
    </source>
</evidence>
<name>A0A5B8MJG9_9CHLO</name>
<sequence length="186" mass="19955">MTAQTGTLRRWRSSVAGNGGGDSSALVASPLSPSGYNHSVYLQALREDADGSGSVGAKVNVDKDALMEQKAWEFAQSTVKQVGMYAFMMYMSGGSVHIFSIMMTFTGLYQPLMAIFNSGKAFEKFSKGTEGRVSTLGPRALYCLIQMGGLGFALYKLANIGLLPTHISDWVSGVQVPVSREYSARA</sequence>
<evidence type="ECO:0000256" key="8">
    <source>
        <dbReference type="SAM" id="MobiDB-lite"/>
    </source>
</evidence>